<dbReference type="CDD" id="cd00882">
    <property type="entry name" value="Ras_like_GTPase"/>
    <property type="match status" value="1"/>
</dbReference>
<dbReference type="PANTHER" id="PTHR42714">
    <property type="entry name" value="TRNA MODIFICATION GTPASE GTPBP3"/>
    <property type="match status" value="1"/>
</dbReference>
<dbReference type="AlphaFoldDB" id="A0A432WRN0"/>
<dbReference type="Pfam" id="PF01926">
    <property type="entry name" value="MMR_HSR1"/>
    <property type="match status" value="1"/>
</dbReference>
<proteinExistence type="predicted"/>
<comment type="caution">
    <text evidence="2">The sequence shown here is derived from an EMBL/GenBank/DDBJ whole genome shotgun (WGS) entry which is preliminary data.</text>
</comment>
<dbReference type="Proteomes" id="UP000288405">
    <property type="component" value="Unassembled WGS sequence"/>
</dbReference>
<accession>A0A432WRN0</accession>
<feature type="domain" description="G" evidence="1">
    <location>
        <begin position="26"/>
        <end position="171"/>
    </location>
</feature>
<gene>
    <name evidence="2" type="ORF">CWE11_01165</name>
</gene>
<dbReference type="Pfam" id="PF11981">
    <property type="entry name" value="DUF3482"/>
    <property type="match status" value="1"/>
</dbReference>
<dbReference type="InterPro" id="IPR021871">
    <property type="entry name" value="DUF3482"/>
</dbReference>
<dbReference type="GO" id="GO:0005525">
    <property type="term" value="F:GTP binding"/>
    <property type="evidence" value="ECO:0007669"/>
    <property type="project" value="InterPro"/>
</dbReference>
<dbReference type="SUPFAM" id="SSF52540">
    <property type="entry name" value="P-loop containing nucleoside triphosphate hydrolases"/>
    <property type="match status" value="1"/>
</dbReference>
<dbReference type="Gene3D" id="3.40.50.300">
    <property type="entry name" value="P-loop containing nucleotide triphosphate hydrolases"/>
    <property type="match status" value="1"/>
</dbReference>
<evidence type="ECO:0000313" key="3">
    <source>
        <dbReference type="Proteomes" id="UP000288405"/>
    </source>
</evidence>
<dbReference type="InterPro" id="IPR027417">
    <property type="entry name" value="P-loop_NTPase"/>
</dbReference>
<sequence>MKHSMPRRLQYWRTSMTYEQSRTLLVAVVGHTNTGKTSLLRTLLHDVGFGQISSRPATTRDVRAATISSQGKPLLTLFDTPGLEDGVGLYAWLEANRTSGKHHDGPERIQTLLDHPIAQSDYEQESKVLKQLLVSDAAFFVIDARDPVLPKFMDELAILQMCGKPIVPVLNHTAAEGHQAQVWTEKLARIGLHHWVAFDTVSPQEGGETQVYEQLVAVLPAARKAIKTLIAERTMEQAQRRAAAIRWLGELITDVSACQFVVQHRTDDATDAATFELQRKVVAHEQSCLRHILQIYGFRPDDARLSGLSVTSGTWQEDLFDPDTLRDFGVKAGKGIAAGGAAGASIDVMTGGFSLGAGTLIGAAAGGIWQSWQKFGQPLQYKLQGYTPLRVDDGVIEVLAKRQLALIYALQRRGHAALEPISHAELRDHFPMEAFVKLRKKARQHPQWSALPGSEFRDSPLRQQAIDAFGKAVLDSMQTG</sequence>
<dbReference type="GO" id="GO:0030488">
    <property type="term" value="P:tRNA methylation"/>
    <property type="evidence" value="ECO:0007669"/>
    <property type="project" value="TreeGrafter"/>
</dbReference>
<dbReference type="InterPro" id="IPR006073">
    <property type="entry name" value="GTP-bd"/>
</dbReference>
<dbReference type="PANTHER" id="PTHR42714:SF7">
    <property type="entry name" value="G DOMAIN-CONTAINING PROTEIN"/>
    <property type="match status" value="1"/>
</dbReference>
<evidence type="ECO:0000313" key="2">
    <source>
        <dbReference type="EMBL" id="RUO36456.1"/>
    </source>
</evidence>
<dbReference type="EMBL" id="PIPM01000001">
    <property type="protein sequence ID" value="RUO36456.1"/>
    <property type="molecule type" value="Genomic_DNA"/>
</dbReference>
<keyword evidence="3" id="KW-1185">Reference proteome</keyword>
<evidence type="ECO:0000259" key="1">
    <source>
        <dbReference type="Pfam" id="PF01926"/>
    </source>
</evidence>
<dbReference type="GO" id="GO:0005829">
    <property type="term" value="C:cytosol"/>
    <property type="evidence" value="ECO:0007669"/>
    <property type="project" value="TreeGrafter"/>
</dbReference>
<reference evidence="2 3" key="1">
    <citation type="journal article" date="2011" name="Front. Microbiol.">
        <title>Genomic signatures of strain selection and enhancement in Bacillus atrophaeus var. globigii, a historical biowarfare simulant.</title>
        <authorList>
            <person name="Gibbons H.S."/>
            <person name="Broomall S.M."/>
            <person name="McNew L.A."/>
            <person name="Daligault H."/>
            <person name="Chapman C."/>
            <person name="Bruce D."/>
            <person name="Karavis M."/>
            <person name="Krepps M."/>
            <person name="McGregor P.A."/>
            <person name="Hong C."/>
            <person name="Park K.H."/>
            <person name="Akmal A."/>
            <person name="Feldman A."/>
            <person name="Lin J.S."/>
            <person name="Chang W.E."/>
            <person name="Higgs B.W."/>
            <person name="Demirev P."/>
            <person name="Lindquist J."/>
            <person name="Liem A."/>
            <person name="Fochler E."/>
            <person name="Read T.D."/>
            <person name="Tapia R."/>
            <person name="Johnson S."/>
            <person name="Bishop-Lilly K.A."/>
            <person name="Detter C."/>
            <person name="Han C."/>
            <person name="Sozhamannan S."/>
            <person name="Rosenzweig C.N."/>
            <person name="Skowronski E.W."/>
        </authorList>
    </citation>
    <scope>NUCLEOTIDE SEQUENCE [LARGE SCALE GENOMIC DNA]</scope>
    <source>
        <strain evidence="2 3">GYP-17</strain>
    </source>
</reference>
<name>A0A432WRN0_9GAMM</name>
<dbReference type="OrthoDB" id="5406017at2"/>
<organism evidence="2 3">
    <name type="scientific">Aliidiomarina sanyensis</name>
    <dbReference type="NCBI Taxonomy" id="1249555"/>
    <lineage>
        <taxon>Bacteria</taxon>
        <taxon>Pseudomonadati</taxon>
        <taxon>Pseudomonadota</taxon>
        <taxon>Gammaproteobacteria</taxon>
        <taxon>Alteromonadales</taxon>
        <taxon>Idiomarinaceae</taxon>
        <taxon>Aliidiomarina</taxon>
    </lineage>
</organism>
<dbReference type="GO" id="GO:0002098">
    <property type="term" value="P:tRNA wobble uridine modification"/>
    <property type="evidence" value="ECO:0007669"/>
    <property type="project" value="TreeGrafter"/>
</dbReference>
<protein>
    <submittedName>
        <fullName evidence="2">DUF3482 domain-containing protein</fullName>
    </submittedName>
</protein>